<comment type="caution">
    <text evidence="4">The sequence shown here is derived from an EMBL/GenBank/DDBJ whole genome shotgun (WGS) entry which is preliminary data.</text>
</comment>
<reference evidence="4" key="1">
    <citation type="submission" date="2022-06" db="EMBL/GenBank/DDBJ databases">
        <title>Aquibacillus sp. a new bacterium isolated from soil saline samples.</title>
        <authorList>
            <person name="Galisteo C."/>
            <person name="De La Haba R."/>
            <person name="Sanchez-Porro C."/>
            <person name="Ventosa A."/>
        </authorList>
    </citation>
    <scope>NUCLEOTIDE SEQUENCE</scope>
    <source>
        <strain evidence="4">3ASR75-54</strain>
    </source>
</reference>
<keyword evidence="3" id="KW-0472">Membrane</keyword>
<dbReference type="GO" id="GO:0009986">
    <property type="term" value="C:cell surface"/>
    <property type="evidence" value="ECO:0007669"/>
    <property type="project" value="UniProtKB-SubCell"/>
</dbReference>
<accession>A0A9X4AEJ2</accession>
<sequence>MRNEKGMTLVELLISIVIVGLIIVPLFVILTGTFTRTVEQGKDTQLAYFGQEIMERIRVEGYVDGTSPTTYYCLNDQGCVTEEDPDITYDAVATITASTPTYTTTPSSLEFYEIKADIVPIDKQINTLELVTVVKK</sequence>
<dbReference type="InterPro" id="IPR045584">
    <property type="entry name" value="Pilin-like"/>
</dbReference>
<gene>
    <name evidence="4" type="ORF">NC799_08580</name>
</gene>
<keyword evidence="3" id="KW-1133">Transmembrane helix</keyword>
<evidence type="ECO:0000313" key="5">
    <source>
        <dbReference type="Proteomes" id="UP001145069"/>
    </source>
</evidence>
<dbReference type="Proteomes" id="UP001145069">
    <property type="component" value="Unassembled WGS sequence"/>
</dbReference>
<evidence type="ECO:0000256" key="2">
    <source>
        <dbReference type="ARBA" id="ARBA00023287"/>
    </source>
</evidence>
<dbReference type="NCBIfam" id="TIGR02532">
    <property type="entry name" value="IV_pilin_GFxxxE"/>
    <property type="match status" value="1"/>
</dbReference>
<dbReference type="SUPFAM" id="SSF54523">
    <property type="entry name" value="Pili subunits"/>
    <property type="match status" value="1"/>
</dbReference>
<dbReference type="AlphaFoldDB" id="A0A9X4AEJ2"/>
<organism evidence="4 5">
    <name type="scientific">Aquibacillus salsiterrae</name>
    <dbReference type="NCBI Taxonomy" id="2950439"/>
    <lineage>
        <taxon>Bacteria</taxon>
        <taxon>Bacillati</taxon>
        <taxon>Bacillota</taxon>
        <taxon>Bacilli</taxon>
        <taxon>Bacillales</taxon>
        <taxon>Bacillaceae</taxon>
        <taxon>Aquibacillus</taxon>
    </lineage>
</organism>
<keyword evidence="2" id="KW-0178">Competence</keyword>
<feature type="transmembrane region" description="Helical" evidence="3">
    <location>
        <begin position="12"/>
        <end position="34"/>
    </location>
</feature>
<protein>
    <submittedName>
        <fullName evidence="4">Type II secretion system GspH family protein</fullName>
    </submittedName>
</protein>
<dbReference type="GO" id="GO:0030420">
    <property type="term" value="P:establishment of competence for transformation"/>
    <property type="evidence" value="ECO:0007669"/>
    <property type="project" value="UniProtKB-KW"/>
</dbReference>
<keyword evidence="5" id="KW-1185">Reference proteome</keyword>
<dbReference type="InterPro" id="IPR012902">
    <property type="entry name" value="N_methyl_site"/>
</dbReference>
<dbReference type="Pfam" id="PF07963">
    <property type="entry name" value="N_methyl"/>
    <property type="match status" value="1"/>
</dbReference>
<evidence type="ECO:0000256" key="1">
    <source>
        <dbReference type="ARBA" id="ARBA00004241"/>
    </source>
</evidence>
<name>A0A9X4AEJ2_9BACI</name>
<dbReference type="EMBL" id="JAMQKC010000005">
    <property type="protein sequence ID" value="MDC3416977.1"/>
    <property type="molecule type" value="Genomic_DNA"/>
</dbReference>
<proteinExistence type="predicted"/>
<evidence type="ECO:0000256" key="3">
    <source>
        <dbReference type="SAM" id="Phobius"/>
    </source>
</evidence>
<keyword evidence="3" id="KW-0812">Transmembrane</keyword>
<evidence type="ECO:0000313" key="4">
    <source>
        <dbReference type="EMBL" id="MDC3416977.1"/>
    </source>
</evidence>
<dbReference type="RefSeq" id="WP_272446027.1">
    <property type="nucleotide sequence ID" value="NZ_JAMQKC010000005.1"/>
</dbReference>
<comment type="subcellular location">
    <subcellularLocation>
        <location evidence="1">Cell surface</location>
    </subcellularLocation>
</comment>